<dbReference type="Gene3D" id="3.20.20.100">
    <property type="entry name" value="NADP-dependent oxidoreductase domain"/>
    <property type="match status" value="5"/>
</dbReference>
<dbReference type="InterPro" id="IPR018170">
    <property type="entry name" value="Aldo/ket_reductase_CS"/>
</dbReference>
<organism evidence="2 3">
    <name type="scientific">Camellia sinensis var. sinensis</name>
    <name type="common">China tea</name>
    <dbReference type="NCBI Taxonomy" id="542762"/>
    <lineage>
        <taxon>Eukaryota</taxon>
        <taxon>Viridiplantae</taxon>
        <taxon>Streptophyta</taxon>
        <taxon>Embryophyta</taxon>
        <taxon>Tracheophyta</taxon>
        <taxon>Spermatophyta</taxon>
        <taxon>Magnoliopsida</taxon>
        <taxon>eudicotyledons</taxon>
        <taxon>Gunneridae</taxon>
        <taxon>Pentapetalae</taxon>
        <taxon>asterids</taxon>
        <taxon>Ericales</taxon>
        <taxon>Theaceae</taxon>
        <taxon>Camellia</taxon>
    </lineage>
</organism>
<feature type="domain" description="NADP-dependent oxidoreductase" evidence="1">
    <location>
        <begin position="129"/>
        <end position="188"/>
    </location>
</feature>
<dbReference type="SUPFAM" id="SSF51430">
    <property type="entry name" value="NAD(P)-linked oxidoreductase"/>
    <property type="match status" value="3"/>
</dbReference>
<accession>A0A4S4EFM6</accession>
<dbReference type="InterPro" id="IPR036812">
    <property type="entry name" value="NAD(P)_OxRdtase_dom_sf"/>
</dbReference>
<dbReference type="InterPro" id="IPR020471">
    <property type="entry name" value="AKR"/>
</dbReference>
<dbReference type="STRING" id="542762.A0A4S4EFM6"/>
<dbReference type="EMBL" id="SDRB02005209">
    <property type="protein sequence ID" value="THG14595.1"/>
    <property type="molecule type" value="Genomic_DNA"/>
</dbReference>
<dbReference type="AlphaFoldDB" id="A0A4S4EFM6"/>
<comment type="caution">
    <text evidence="2">The sequence shown here is derived from an EMBL/GenBank/DDBJ whole genome shotgun (WGS) entry which is preliminary data.</text>
</comment>
<dbReference type="PANTHER" id="PTHR11732">
    <property type="entry name" value="ALDO/KETO REDUCTASE"/>
    <property type="match status" value="1"/>
</dbReference>
<proteinExistence type="predicted"/>
<reference evidence="2 3" key="1">
    <citation type="journal article" date="2018" name="Proc. Natl. Acad. Sci. U.S.A.">
        <title>Draft genome sequence of Camellia sinensis var. sinensis provides insights into the evolution of the tea genome and tea quality.</title>
        <authorList>
            <person name="Wei C."/>
            <person name="Yang H."/>
            <person name="Wang S."/>
            <person name="Zhao J."/>
            <person name="Liu C."/>
            <person name="Gao L."/>
            <person name="Xia E."/>
            <person name="Lu Y."/>
            <person name="Tai Y."/>
            <person name="She G."/>
            <person name="Sun J."/>
            <person name="Cao H."/>
            <person name="Tong W."/>
            <person name="Gao Q."/>
            <person name="Li Y."/>
            <person name="Deng W."/>
            <person name="Jiang X."/>
            <person name="Wang W."/>
            <person name="Chen Q."/>
            <person name="Zhang S."/>
            <person name="Li H."/>
            <person name="Wu J."/>
            <person name="Wang P."/>
            <person name="Li P."/>
            <person name="Shi C."/>
            <person name="Zheng F."/>
            <person name="Jian J."/>
            <person name="Huang B."/>
            <person name="Shan D."/>
            <person name="Shi M."/>
            <person name="Fang C."/>
            <person name="Yue Y."/>
            <person name="Li F."/>
            <person name="Li D."/>
            <person name="Wei S."/>
            <person name="Han B."/>
            <person name="Jiang C."/>
            <person name="Yin Y."/>
            <person name="Xia T."/>
            <person name="Zhang Z."/>
            <person name="Bennetzen J.L."/>
            <person name="Zhao S."/>
            <person name="Wan X."/>
        </authorList>
    </citation>
    <scope>NUCLEOTIDE SEQUENCE [LARGE SCALE GENOMIC DNA]</scope>
    <source>
        <strain evidence="3">cv. Shuchazao</strain>
        <tissue evidence="2">Leaf</tissue>
    </source>
</reference>
<dbReference type="GO" id="GO:0016491">
    <property type="term" value="F:oxidoreductase activity"/>
    <property type="evidence" value="ECO:0007669"/>
    <property type="project" value="InterPro"/>
</dbReference>
<sequence>MSIDINHGLQRRTIKIGSALKELFEDGVVQRKDLWITSKLWCTDHAPEYVQALEQILRNKFFGIGSALKKLFEDGVVQRKDLWITSKLWCTDHAPEYVQDALEQILRNKVFGGYSPLGSPGYQKSDILKNPILNMVAEKLSKSPAQVALRWALEMGHSVLPKSTNETRLKENFDVFDWSIPEDLFAKIGSDHGIRVPSIIIILLVAKSNPVEAELLQPDDLEAMLKIGSALKKLFEDGVVQRKDLWITSKLWCTDHAPEYVQEALEQILRNKLFGGYSPLRSPGYQKSDILKNPILNMVAEKLSKSPAQVALCWALEMGHSVLPKGTNETRLKENFDVFDWSIPEDLFAKFSEIEQARSHFSSHTTLKSSV</sequence>
<dbReference type="Proteomes" id="UP000306102">
    <property type="component" value="Unassembled WGS sequence"/>
</dbReference>
<dbReference type="InterPro" id="IPR023210">
    <property type="entry name" value="NADP_OxRdtase_dom"/>
</dbReference>
<keyword evidence="3" id="KW-1185">Reference proteome</keyword>
<evidence type="ECO:0000313" key="3">
    <source>
        <dbReference type="Proteomes" id="UP000306102"/>
    </source>
</evidence>
<evidence type="ECO:0000259" key="1">
    <source>
        <dbReference type="Pfam" id="PF00248"/>
    </source>
</evidence>
<dbReference type="Pfam" id="PF00248">
    <property type="entry name" value="Aldo_ket_red"/>
    <property type="match status" value="2"/>
</dbReference>
<name>A0A4S4EFM6_CAMSN</name>
<gene>
    <name evidence="2" type="ORF">TEA_014212</name>
</gene>
<dbReference type="PROSITE" id="PS00063">
    <property type="entry name" value="ALDOKETO_REDUCTASE_3"/>
    <property type="match status" value="1"/>
</dbReference>
<feature type="domain" description="NADP-dependent oxidoreductase" evidence="1">
    <location>
        <begin position="292"/>
        <end position="354"/>
    </location>
</feature>
<protein>
    <recommendedName>
        <fullName evidence="1">NADP-dependent oxidoreductase domain-containing protein</fullName>
    </recommendedName>
</protein>
<evidence type="ECO:0000313" key="2">
    <source>
        <dbReference type="EMBL" id="THG14595.1"/>
    </source>
</evidence>